<name>A0ABY1LLF3_9MICO</name>
<dbReference type="RefSeq" id="WP_079705792.1">
    <property type="nucleotide sequence ID" value="NZ_FUZO01000001.1"/>
</dbReference>
<evidence type="ECO:0000313" key="3">
    <source>
        <dbReference type="Proteomes" id="UP000190827"/>
    </source>
</evidence>
<keyword evidence="1" id="KW-0812">Transmembrane</keyword>
<reference evidence="2 3" key="1">
    <citation type="submission" date="2017-02" db="EMBL/GenBank/DDBJ databases">
        <authorList>
            <person name="Varghese N."/>
            <person name="Submissions S."/>
        </authorList>
    </citation>
    <scope>NUCLEOTIDE SEQUENCE [LARGE SCALE GENOMIC DNA]</scope>
    <source>
        <strain evidence="2 3">VKM Ac-1787</strain>
    </source>
</reference>
<protein>
    <submittedName>
        <fullName evidence="2">Uncharacterized protein</fullName>
    </submittedName>
</protein>
<evidence type="ECO:0000313" key="2">
    <source>
        <dbReference type="EMBL" id="SKC56991.1"/>
    </source>
</evidence>
<feature type="transmembrane region" description="Helical" evidence="1">
    <location>
        <begin position="16"/>
        <end position="41"/>
    </location>
</feature>
<proteinExistence type="predicted"/>
<comment type="caution">
    <text evidence="2">The sequence shown here is derived from an EMBL/GenBank/DDBJ whole genome shotgun (WGS) entry which is preliminary data.</text>
</comment>
<sequence length="74" mass="7529">MSLPPAPDPTRTTKRFILAAFSFVALMASGVGVVACSIGLADTGHPAMIVGLAGSVLGIAAAFVVMWTALRAER</sequence>
<gene>
    <name evidence="2" type="ORF">SAMN06295973_2095</name>
</gene>
<keyword evidence="1" id="KW-1133">Transmembrane helix</keyword>
<dbReference type="EMBL" id="FUZO01000001">
    <property type="protein sequence ID" value="SKC56991.1"/>
    <property type="molecule type" value="Genomic_DNA"/>
</dbReference>
<organism evidence="2 3">
    <name type="scientific">Plantibacter cousiniae</name>
    <name type="common">nom. nud.</name>
    <dbReference type="NCBI Taxonomy" id="199709"/>
    <lineage>
        <taxon>Bacteria</taxon>
        <taxon>Bacillati</taxon>
        <taxon>Actinomycetota</taxon>
        <taxon>Actinomycetes</taxon>
        <taxon>Micrococcales</taxon>
        <taxon>Microbacteriaceae</taxon>
        <taxon>Plantibacter</taxon>
    </lineage>
</organism>
<evidence type="ECO:0000256" key="1">
    <source>
        <dbReference type="SAM" id="Phobius"/>
    </source>
</evidence>
<keyword evidence="1" id="KW-0472">Membrane</keyword>
<dbReference type="Proteomes" id="UP000190827">
    <property type="component" value="Unassembled WGS sequence"/>
</dbReference>
<feature type="transmembrane region" description="Helical" evidence="1">
    <location>
        <begin position="47"/>
        <end position="70"/>
    </location>
</feature>
<accession>A0ABY1LLF3</accession>
<keyword evidence="3" id="KW-1185">Reference proteome</keyword>